<name>A0A8C2FGE7_CYPCA</name>
<evidence type="ECO:0000313" key="3">
    <source>
        <dbReference type="Proteomes" id="UP000694701"/>
    </source>
</evidence>
<dbReference type="SUPFAM" id="SSF48726">
    <property type="entry name" value="Immunoglobulin"/>
    <property type="match status" value="1"/>
</dbReference>
<proteinExistence type="predicted"/>
<dbReference type="InterPro" id="IPR007110">
    <property type="entry name" value="Ig-like_dom"/>
</dbReference>
<dbReference type="InterPro" id="IPR003598">
    <property type="entry name" value="Ig_sub2"/>
</dbReference>
<dbReference type="Ensembl" id="ENSCCRT00020060674.1">
    <property type="protein sequence ID" value="ENSCCRP00020055198.1"/>
    <property type="gene ID" value="ENSCCRG00020025673.1"/>
</dbReference>
<dbReference type="AlphaFoldDB" id="A0A8C2FGE7"/>
<dbReference type="PROSITE" id="PS50835">
    <property type="entry name" value="IG_LIKE"/>
    <property type="match status" value="1"/>
</dbReference>
<protein>
    <recommendedName>
        <fullName evidence="1">Ig-like domain-containing protein</fullName>
    </recommendedName>
</protein>
<accession>A0A8C2FGE7</accession>
<evidence type="ECO:0000313" key="2">
    <source>
        <dbReference type="Ensembl" id="ENSCCRP00020055198.1"/>
    </source>
</evidence>
<dbReference type="SMART" id="SM00409">
    <property type="entry name" value="IG"/>
    <property type="match status" value="1"/>
</dbReference>
<reference evidence="2" key="1">
    <citation type="submission" date="2025-08" db="UniProtKB">
        <authorList>
            <consortium name="Ensembl"/>
        </authorList>
    </citation>
    <scope>IDENTIFICATION</scope>
</reference>
<dbReference type="InterPro" id="IPR013783">
    <property type="entry name" value="Ig-like_fold"/>
</dbReference>
<sequence length="127" mass="13827">MTEVMEKESIRQQSRGWVVIESKNDTRTMQAAVVGSPAEINCSIQSSGNESVKWMLPDGSTLKTPHSNVDNRLSASNAGLLKIKSVDHSDSGVYYCIAQVSDDLTILPFRLKCVAGNQHGMDTLATK</sequence>
<dbReference type="Proteomes" id="UP000694701">
    <property type="component" value="Unplaced"/>
</dbReference>
<dbReference type="Pfam" id="PF13927">
    <property type="entry name" value="Ig_3"/>
    <property type="match status" value="1"/>
</dbReference>
<dbReference type="InterPro" id="IPR003599">
    <property type="entry name" value="Ig_sub"/>
</dbReference>
<organism evidence="2 3">
    <name type="scientific">Cyprinus carpio</name>
    <name type="common">Common carp</name>
    <dbReference type="NCBI Taxonomy" id="7962"/>
    <lineage>
        <taxon>Eukaryota</taxon>
        <taxon>Metazoa</taxon>
        <taxon>Chordata</taxon>
        <taxon>Craniata</taxon>
        <taxon>Vertebrata</taxon>
        <taxon>Euteleostomi</taxon>
        <taxon>Actinopterygii</taxon>
        <taxon>Neopterygii</taxon>
        <taxon>Teleostei</taxon>
        <taxon>Ostariophysi</taxon>
        <taxon>Cypriniformes</taxon>
        <taxon>Cyprinidae</taxon>
        <taxon>Cyprininae</taxon>
        <taxon>Cyprinus</taxon>
    </lineage>
</organism>
<feature type="domain" description="Ig-like" evidence="1">
    <location>
        <begin position="35"/>
        <end position="107"/>
    </location>
</feature>
<dbReference type="InterPro" id="IPR036179">
    <property type="entry name" value="Ig-like_dom_sf"/>
</dbReference>
<dbReference type="Gene3D" id="2.60.40.10">
    <property type="entry name" value="Immunoglobulins"/>
    <property type="match status" value="1"/>
</dbReference>
<evidence type="ECO:0000259" key="1">
    <source>
        <dbReference type="PROSITE" id="PS50835"/>
    </source>
</evidence>
<dbReference type="SMART" id="SM00408">
    <property type="entry name" value="IGc2"/>
    <property type="match status" value="1"/>
</dbReference>